<evidence type="ECO:0000259" key="1">
    <source>
        <dbReference type="Pfam" id="PF20248"/>
    </source>
</evidence>
<dbReference type="Pfam" id="PF20248">
    <property type="entry name" value="DUF6603"/>
    <property type="match status" value="1"/>
</dbReference>
<gene>
    <name evidence="2" type="ORF">DFJ67_5996</name>
</gene>
<accession>A0A3D9ZSS3</accession>
<name>A0A3D9ZSS3_9ACTN</name>
<evidence type="ECO:0000313" key="2">
    <source>
        <dbReference type="EMBL" id="REF99949.1"/>
    </source>
</evidence>
<reference evidence="2 3" key="1">
    <citation type="submission" date="2018-08" db="EMBL/GenBank/DDBJ databases">
        <title>Sequencing the genomes of 1000 actinobacteria strains.</title>
        <authorList>
            <person name="Klenk H.-P."/>
        </authorList>
    </citation>
    <scope>NUCLEOTIDE SEQUENCE [LARGE SCALE GENOMIC DNA]</scope>
    <source>
        <strain evidence="2 3">DSM 44099</strain>
    </source>
</reference>
<sequence length="1142" mass="118497">MAMDQYRITILAVDFIAPLAEATTSPAAEARLLRALGFAPPDGFTLLSGLAPAVEGLVGAAIDLVGTDPDADESEWLGKFAAVTAALVEAVVAAQQFAAGLPAGTLNSPFVTGSNVLDELPARLANHLVVSFLERRLPAAYAILVVTGIIEVALEAPTGPYVTAFTRRTMRWDRIPTVLSDPLGALRERYAWAAPSGVDVDLLVRDLRLLMAGFGLRAELLSVDKRARAAIDLALAGNGRVPVAPDTLVLRAPLLPLEPSPLGLEVYPVVDQAGTADGFGVAAYLDANATIVFELSPTLRAELTVGGYTSGFGVVLRRGQDPRLTTPMLGTTPASILDGVELDVGLALVAERQGAPLIPLGTAGSTHLEFGSITARFDVGKPISGPADFGVALEIAKGALVLKAGDGDGFISKIFGEGFILSFDITVGFSTERGLYFEGAGGIEFEIPIHEDLFGILLIDSVFVALRLETTGIAAVVAATATVSLGPVVATVERIGLKVEYPLPTADELHANGPTLSFKPPNGAGLVIDAGPVVGGGYLMIDSDNGRYAGILQLAIQGTLSITAIGLIVTKMPSGRQGFSAVIILTAEFPPIQLSFGFVLTGLGGLLGANRSMNVQAMRDGVRNRGLDSVLFPRDPVANAPKVIRDLESFFPIVEGQFVIGLMAAVGWGSPPLIKVELGILIELPSPIRIALLGRLTAALPTEDAAVVLLHVDVLGILDFAASELSIDATLYDSRVAIFTLTGDFAVRLNFGAAPAFAFSCGGFNPRFTPPAGFPTLRRVSIALATSENPRIRLEAYLAATPTSVQMGAKLDLYVEADLGFLGLFSASVYLGFDALVYLVPRFSFIVDLSGGVVIKRNGSPLLSATVALTLTGPEPFTAAGYAELDFFGKHRIAFEATIGEERPQPALEAGDPIGDLLAALGLPGAWRAALPPAGGTLVTLREPDESELDDLLLHPFGVVAVSQRIAPLDVPLDRYGGAAVPPQARTLSLAVTIGGAAATGDQVRDPFPCGQFFDLTDEARVTGEAFPRLPSGLSGIRVPAAAPVAAGEVTGGEGYETAVVNPASWRPLPAPGGYTFTAEVLDVLVHAGAAGRARDTGFAGPSLGIAVAEKSYVAGGATYASVVEAAASRQPVVGAHETVAP</sequence>
<feature type="domain" description="DUF6603" evidence="1">
    <location>
        <begin position="455"/>
        <end position="1019"/>
    </location>
</feature>
<dbReference type="AlphaFoldDB" id="A0A3D9ZSS3"/>
<evidence type="ECO:0000313" key="3">
    <source>
        <dbReference type="Proteomes" id="UP000256913"/>
    </source>
</evidence>
<organism evidence="2 3">
    <name type="scientific">Asanoa ferruginea</name>
    <dbReference type="NCBI Taxonomy" id="53367"/>
    <lineage>
        <taxon>Bacteria</taxon>
        <taxon>Bacillati</taxon>
        <taxon>Actinomycetota</taxon>
        <taxon>Actinomycetes</taxon>
        <taxon>Micromonosporales</taxon>
        <taxon>Micromonosporaceae</taxon>
        <taxon>Asanoa</taxon>
    </lineage>
</organism>
<dbReference type="Proteomes" id="UP000256913">
    <property type="component" value="Unassembled WGS sequence"/>
</dbReference>
<comment type="caution">
    <text evidence="2">The sequence shown here is derived from an EMBL/GenBank/DDBJ whole genome shotgun (WGS) entry which is preliminary data.</text>
</comment>
<dbReference type="RefSeq" id="WP_170216045.1">
    <property type="nucleotide sequence ID" value="NZ_QUMQ01000001.1"/>
</dbReference>
<dbReference type="EMBL" id="QUMQ01000001">
    <property type="protein sequence ID" value="REF99949.1"/>
    <property type="molecule type" value="Genomic_DNA"/>
</dbReference>
<keyword evidence="3" id="KW-1185">Reference proteome</keyword>
<protein>
    <recommendedName>
        <fullName evidence="1">DUF6603 domain-containing protein</fullName>
    </recommendedName>
</protein>
<dbReference type="InterPro" id="IPR046538">
    <property type="entry name" value="DUF6603"/>
</dbReference>
<proteinExistence type="predicted"/>